<keyword evidence="4 8" id="KW-0378">Hydrolase</keyword>
<evidence type="ECO:0000313" key="12">
    <source>
        <dbReference type="Proteomes" id="UP000094819"/>
    </source>
</evidence>
<evidence type="ECO:0000259" key="10">
    <source>
        <dbReference type="PROSITE" id="PS51210"/>
    </source>
</evidence>
<dbReference type="InterPro" id="IPR016035">
    <property type="entry name" value="Acyl_Trfase/lysoPLipase"/>
</dbReference>
<accession>A0A1E3IU02</accession>
<dbReference type="OrthoDB" id="4084751at2759"/>
<evidence type="ECO:0000256" key="5">
    <source>
        <dbReference type="ARBA" id="ARBA00022963"/>
    </source>
</evidence>
<keyword evidence="6 8" id="KW-0443">Lipid metabolism</keyword>
<comment type="catalytic activity">
    <reaction evidence="9">
        <text>a 1-acyl-sn-glycero-3-phosphocholine + H2O = sn-glycerol 3-phosphocholine + a fatty acid + H(+)</text>
        <dbReference type="Rhea" id="RHEA:15177"/>
        <dbReference type="ChEBI" id="CHEBI:15377"/>
        <dbReference type="ChEBI" id="CHEBI:15378"/>
        <dbReference type="ChEBI" id="CHEBI:16870"/>
        <dbReference type="ChEBI" id="CHEBI:28868"/>
        <dbReference type="ChEBI" id="CHEBI:58168"/>
        <dbReference type="EC" id="3.1.1.5"/>
    </reaction>
</comment>
<feature type="domain" description="PLA2c" evidence="10">
    <location>
        <begin position="52"/>
        <end position="199"/>
    </location>
</feature>
<feature type="chain" id="PRO_5009027227" description="Lysophospholipase" evidence="9">
    <location>
        <begin position="25"/>
        <end position="199"/>
    </location>
</feature>
<dbReference type="AlphaFoldDB" id="A0A1E3IU02"/>
<dbReference type="GO" id="GO:0004623">
    <property type="term" value="F:phospholipase A2 activity"/>
    <property type="evidence" value="ECO:0007669"/>
    <property type="project" value="TreeGrafter"/>
</dbReference>
<keyword evidence="12" id="KW-1185">Reference proteome</keyword>
<dbReference type="GeneID" id="30194953"/>
<evidence type="ECO:0000256" key="4">
    <source>
        <dbReference type="ARBA" id="ARBA00022801"/>
    </source>
</evidence>
<evidence type="ECO:0000256" key="7">
    <source>
        <dbReference type="ARBA" id="ARBA00023180"/>
    </source>
</evidence>
<dbReference type="PROSITE" id="PS51210">
    <property type="entry name" value="PLA2C"/>
    <property type="match status" value="1"/>
</dbReference>
<evidence type="ECO:0000256" key="9">
    <source>
        <dbReference type="RuleBase" id="RU362103"/>
    </source>
</evidence>
<dbReference type="RefSeq" id="XP_019030203.1">
    <property type="nucleotide sequence ID" value="XM_019177819.1"/>
</dbReference>
<dbReference type="PANTHER" id="PTHR10728:SF33">
    <property type="entry name" value="LYSOPHOSPHOLIPASE 1-RELATED"/>
    <property type="match status" value="1"/>
</dbReference>
<dbReference type="GO" id="GO:0046475">
    <property type="term" value="P:glycerophospholipid catabolic process"/>
    <property type="evidence" value="ECO:0007669"/>
    <property type="project" value="TreeGrafter"/>
</dbReference>
<dbReference type="EC" id="3.1.1.5" evidence="2 9"/>
<dbReference type="EMBL" id="AWGH01000018">
    <property type="protein sequence ID" value="ODN92069.1"/>
    <property type="molecule type" value="Genomic_DNA"/>
</dbReference>
<evidence type="ECO:0000256" key="2">
    <source>
        <dbReference type="ARBA" id="ARBA00013274"/>
    </source>
</evidence>
<dbReference type="Proteomes" id="UP000094819">
    <property type="component" value="Unassembled WGS sequence"/>
</dbReference>
<feature type="signal peptide" evidence="9">
    <location>
        <begin position="1"/>
        <end position="24"/>
    </location>
</feature>
<reference evidence="11 12" key="1">
    <citation type="submission" date="2016-06" db="EMBL/GenBank/DDBJ databases">
        <title>Evolution of pathogenesis and genome organization in the Tremellales.</title>
        <authorList>
            <person name="Cuomo C."/>
            <person name="Litvintseva A."/>
            <person name="Heitman J."/>
            <person name="Chen Y."/>
            <person name="Sun S."/>
            <person name="Springer D."/>
            <person name="Dromer F."/>
            <person name="Young S."/>
            <person name="Zeng Q."/>
            <person name="Chapman S."/>
            <person name="Gujja S."/>
            <person name="Saif S."/>
            <person name="Birren B."/>
        </authorList>
    </citation>
    <scope>NUCLEOTIDE SEQUENCE [LARGE SCALE GENOMIC DNA]</scope>
    <source>
        <strain evidence="11 12">CBS 7118</strain>
    </source>
</reference>
<keyword evidence="7" id="KW-0325">Glycoprotein</keyword>
<keyword evidence="3 9" id="KW-0732">Signal</keyword>
<evidence type="ECO:0000313" key="11">
    <source>
        <dbReference type="EMBL" id="ODN92069.1"/>
    </source>
</evidence>
<dbReference type="SUPFAM" id="SSF52151">
    <property type="entry name" value="FabD/lysophospholipase-like"/>
    <property type="match status" value="1"/>
</dbReference>
<dbReference type="PANTHER" id="PTHR10728">
    <property type="entry name" value="CYTOSOLIC PHOSPHOLIPASE A2"/>
    <property type="match status" value="1"/>
</dbReference>
<proteinExistence type="inferred from homology"/>
<evidence type="ECO:0000256" key="6">
    <source>
        <dbReference type="ARBA" id="ARBA00023098"/>
    </source>
</evidence>
<protein>
    <recommendedName>
        <fullName evidence="2 9">Lysophospholipase</fullName>
        <ecNumber evidence="2 9">3.1.1.5</ecNumber>
    </recommendedName>
</protein>
<evidence type="ECO:0000256" key="8">
    <source>
        <dbReference type="PROSITE-ProRule" id="PRU00555"/>
    </source>
</evidence>
<name>A0A1E3IU02_9TREE</name>
<organism evidence="11 12">
    <name type="scientific">Cryptococcus wingfieldii CBS 7118</name>
    <dbReference type="NCBI Taxonomy" id="1295528"/>
    <lineage>
        <taxon>Eukaryota</taxon>
        <taxon>Fungi</taxon>
        <taxon>Dikarya</taxon>
        <taxon>Basidiomycota</taxon>
        <taxon>Agaricomycotina</taxon>
        <taxon>Tremellomycetes</taxon>
        <taxon>Tremellales</taxon>
        <taxon>Cryptococcaceae</taxon>
        <taxon>Cryptococcus</taxon>
    </lineage>
</organism>
<comment type="similarity">
    <text evidence="1 9">Belongs to the lysophospholipase family.</text>
</comment>
<dbReference type="Gene3D" id="3.40.1090.10">
    <property type="entry name" value="Cytosolic phospholipase A2 catalytic domain"/>
    <property type="match status" value="1"/>
</dbReference>
<dbReference type="GO" id="GO:0004622">
    <property type="term" value="F:phosphatidylcholine lysophospholipase activity"/>
    <property type="evidence" value="ECO:0007669"/>
    <property type="project" value="UniProtKB-EC"/>
</dbReference>
<dbReference type="GO" id="GO:0005829">
    <property type="term" value="C:cytosol"/>
    <property type="evidence" value="ECO:0007669"/>
    <property type="project" value="TreeGrafter"/>
</dbReference>
<dbReference type="Pfam" id="PF01735">
    <property type="entry name" value="PLA2_B"/>
    <property type="match status" value="1"/>
</dbReference>
<gene>
    <name evidence="11" type="ORF">L198_05741</name>
</gene>
<sequence length="199" mass="21078">MSSSLSTALVLVTIATFIITQAVAVPFNDEQRFERQAERGLGDKSYAPYEVACPSDETWVRNATTGLATAEQDYINQRKSLVDAAVEKMMAARGSDNPPRMQNIGVALSGGGYRAMHVGLGGVMGPMNESSEAASSGTGGWLEATNYMAGLNGGSWAVGSFVANGGALPSTLIQDLYEIDSNLIFPSTGKIAFYMELFN</sequence>
<evidence type="ECO:0000256" key="1">
    <source>
        <dbReference type="ARBA" id="ARBA00008780"/>
    </source>
</evidence>
<dbReference type="InterPro" id="IPR002642">
    <property type="entry name" value="LysoPLipase_cat_dom"/>
</dbReference>
<evidence type="ECO:0000256" key="3">
    <source>
        <dbReference type="ARBA" id="ARBA00022729"/>
    </source>
</evidence>
<comment type="caution">
    <text evidence="11">The sequence shown here is derived from an EMBL/GenBank/DDBJ whole genome shotgun (WGS) entry which is preliminary data.</text>
</comment>
<keyword evidence="5 8" id="KW-0442">Lipid degradation</keyword>